<dbReference type="Pfam" id="PF01979">
    <property type="entry name" value="Amidohydro_1"/>
    <property type="match status" value="1"/>
</dbReference>
<dbReference type="InterPro" id="IPR032466">
    <property type="entry name" value="Metal_Hydrolase"/>
</dbReference>
<dbReference type="Proteomes" id="UP001209083">
    <property type="component" value="Chromosome"/>
</dbReference>
<evidence type="ECO:0000313" key="2">
    <source>
        <dbReference type="EMBL" id="WGW11690.1"/>
    </source>
</evidence>
<accession>A0ABY8QU31</accession>
<gene>
    <name evidence="2" type="ORF">LWF01_16590</name>
</gene>
<name>A0ABY8QU31_9MICO</name>
<keyword evidence="3" id="KW-1185">Reference proteome</keyword>
<dbReference type="CDD" id="cd01292">
    <property type="entry name" value="metallo-dependent_hydrolases"/>
    <property type="match status" value="1"/>
</dbReference>
<organism evidence="2 3">
    <name type="scientific">Saxibacter everestensis</name>
    <dbReference type="NCBI Taxonomy" id="2909229"/>
    <lineage>
        <taxon>Bacteria</taxon>
        <taxon>Bacillati</taxon>
        <taxon>Actinomycetota</taxon>
        <taxon>Actinomycetes</taxon>
        <taxon>Micrococcales</taxon>
        <taxon>Brevibacteriaceae</taxon>
        <taxon>Saxibacter</taxon>
    </lineage>
</organism>
<dbReference type="Gene3D" id="2.30.40.10">
    <property type="entry name" value="Urease, subunit C, domain 1"/>
    <property type="match status" value="1"/>
</dbReference>
<dbReference type="EMBL" id="CP090958">
    <property type="protein sequence ID" value="WGW11690.1"/>
    <property type="molecule type" value="Genomic_DNA"/>
</dbReference>
<dbReference type="SUPFAM" id="SSF51338">
    <property type="entry name" value="Composite domain of metallo-dependent hydrolases"/>
    <property type="match status" value="1"/>
</dbReference>
<dbReference type="RefSeq" id="WP_349638480.1">
    <property type="nucleotide sequence ID" value="NZ_CP090958.1"/>
</dbReference>
<dbReference type="Gene3D" id="3.20.20.140">
    <property type="entry name" value="Metal-dependent hydrolases"/>
    <property type="match status" value="1"/>
</dbReference>
<dbReference type="InterPro" id="IPR011059">
    <property type="entry name" value="Metal-dep_hydrolase_composite"/>
</dbReference>
<feature type="domain" description="Amidohydrolase-related" evidence="1">
    <location>
        <begin position="57"/>
        <end position="362"/>
    </location>
</feature>
<proteinExistence type="predicted"/>
<dbReference type="SUPFAM" id="SSF51556">
    <property type="entry name" value="Metallo-dependent hydrolases"/>
    <property type="match status" value="1"/>
</dbReference>
<evidence type="ECO:0000313" key="3">
    <source>
        <dbReference type="Proteomes" id="UP001209083"/>
    </source>
</evidence>
<reference evidence="2 3" key="1">
    <citation type="submission" date="2023-05" db="EMBL/GenBank/DDBJ databases">
        <title>Lithophilousrod everest ZFBP1038 complete genpme.</title>
        <authorList>
            <person name="Tian M."/>
        </authorList>
    </citation>
    <scope>NUCLEOTIDE SEQUENCE [LARGE SCALE GENOMIC DNA]</scope>
    <source>
        <strain evidence="2 3">ZFBP1038</strain>
    </source>
</reference>
<evidence type="ECO:0000259" key="1">
    <source>
        <dbReference type="Pfam" id="PF01979"/>
    </source>
</evidence>
<protein>
    <submittedName>
        <fullName evidence="2">Amidohydrolase family protein</fullName>
    </submittedName>
</protein>
<dbReference type="PANTHER" id="PTHR22642:SF2">
    <property type="entry name" value="PROTEIN LONG AFTER FAR-RED 3"/>
    <property type="match status" value="1"/>
</dbReference>
<dbReference type="PANTHER" id="PTHR22642">
    <property type="entry name" value="IMIDAZOLONEPROPIONASE"/>
    <property type="match status" value="1"/>
</dbReference>
<sequence>MSLALVNIGDSHDGGMEGVPIAGDALIVDEGAIAWIGDSKDVTERDHQTVIDVAGATVTPGFIDSHVHTTFGDYTPRQQTIGFLESYLHGGTTRVISASEVHVPGRPTSVTGIKALAVAAAHCYADYRPAGMTVHGGSVILEPGLTPADFAELRKDGVWLAKAGFGAFSSPMDYVPLVNAAREAGITVMCHTGGGSIPGSLNKIGVDALLAMQPNIAGHVNGGPTALSSEENERIVTEGGSIALQLVHAGNLRSAIDIAGRALEHGVFHRVMIATDTPTGTGVIPLGMLRQMAEMSSLGPITARQAITASTGNVAEQYGLDAGRLIVGAPADLAVLDAPLGCTASTALAAIDQGDVPAVAVVITGGMVRFTKSRNTPGPIKPVAVRDGA</sequence>
<dbReference type="InterPro" id="IPR006680">
    <property type="entry name" value="Amidohydro-rel"/>
</dbReference>